<name>A0ABR7ANI3_9SPHN</name>
<proteinExistence type="predicted"/>
<dbReference type="Gene3D" id="1.20.1720.10">
    <property type="entry name" value="Multidrug resistance protein D"/>
    <property type="match status" value="1"/>
</dbReference>
<dbReference type="Pfam" id="PF07690">
    <property type="entry name" value="MFS_1"/>
    <property type="match status" value="2"/>
</dbReference>
<evidence type="ECO:0000313" key="7">
    <source>
        <dbReference type="EMBL" id="MBC3941882.1"/>
    </source>
</evidence>
<feature type="transmembrane region" description="Helical" evidence="5">
    <location>
        <begin position="149"/>
        <end position="170"/>
    </location>
</feature>
<feature type="transmembrane region" description="Helical" evidence="5">
    <location>
        <begin position="62"/>
        <end position="81"/>
    </location>
</feature>
<dbReference type="CDD" id="cd17321">
    <property type="entry name" value="MFS_MMR_MDR_like"/>
    <property type="match status" value="1"/>
</dbReference>
<evidence type="ECO:0000259" key="6">
    <source>
        <dbReference type="PROSITE" id="PS50850"/>
    </source>
</evidence>
<keyword evidence="8" id="KW-1185">Reference proteome</keyword>
<dbReference type="PANTHER" id="PTHR42718">
    <property type="entry name" value="MAJOR FACILITATOR SUPERFAMILY MULTIDRUG TRANSPORTER MFSC"/>
    <property type="match status" value="1"/>
</dbReference>
<evidence type="ECO:0000256" key="2">
    <source>
        <dbReference type="ARBA" id="ARBA00022692"/>
    </source>
</evidence>
<keyword evidence="4 5" id="KW-0472">Membrane</keyword>
<comment type="caution">
    <text evidence="7">The sequence shown here is derived from an EMBL/GenBank/DDBJ whole genome shotgun (WGS) entry which is preliminary data.</text>
</comment>
<dbReference type="Gene3D" id="1.20.1250.20">
    <property type="entry name" value="MFS general substrate transporter like domains"/>
    <property type="match status" value="1"/>
</dbReference>
<dbReference type="PROSITE" id="PS50850">
    <property type="entry name" value="MFS"/>
    <property type="match status" value="1"/>
</dbReference>
<feature type="transmembrane region" description="Helical" evidence="5">
    <location>
        <begin position="313"/>
        <end position="330"/>
    </location>
</feature>
<feature type="transmembrane region" description="Helical" evidence="5">
    <location>
        <begin position="409"/>
        <end position="432"/>
    </location>
</feature>
<feature type="transmembrane region" description="Helical" evidence="5">
    <location>
        <begin position="37"/>
        <end position="55"/>
    </location>
</feature>
<dbReference type="Proteomes" id="UP000597613">
    <property type="component" value="Unassembled WGS sequence"/>
</dbReference>
<feature type="domain" description="Major facilitator superfamily (MFS) profile" evidence="6">
    <location>
        <begin position="1"/>
        <end position="439"/>
    </location>
</feature>
<dbReference type="InterPro" id="IPR036259">
    <property type="entry name" value="MFS_trans_sf"/>
</dbReference>
<keyword evidence="2 5" id="KW-0812">Transmembrane</keyword>
<feature type="transmembrane region" description="Helical" evidence="5">
    <location>
        <begin position="206"/>
        <end position="228"/>
    </location>
</feature>
<protein>
    <submittedName>
        <fullName evidence="7">MFS transporter</fullName>
    </submittedName>
</protein>
<gene>
    <name evidence="7" type="ORF">H8S47_09335</name>
</gene>
<sequence length="439" mass="44306">MLASTLGFIDASALNVALPAIGSDLHADPAGLQWTINAYWLPLSALLLFGGAAGDHFGRRRILIAGILLFLIASVGCAFAPDLPALLIARAIQGVGAAMLIPNSLAILGSAFTGKARGKAIGLWAAAGSIGTTLGPLLAGALIENVGWRTIFLINIPVAAGAIVGALHYVGESRTGGQRLDWLGAVIVTFALGLVAWALTDWTGGHGGIVPAAAMAAGLLAFVVFVLVEDRQGPDAMIPLSMFASKPLVGITLLTFLVYGSLSGFLVLLPYVLITTAGYTALQMGLALVPFPLIIGLGSPFAGRAAVAVGSRLPLSISPLIVGAGMLLLLRVDADATYLFDVLPAIAVIAIGMAGTAAPLTTAILGAVDAARTGTASGLNSATSRTGGLIVTALTGTVIARHGPAMIEAFHVAAVIGAVMAGGAALIAYLFLSPFQPEN</sequence>
<accession>A0ABR7ANI3</accession>
<dbReference type="PANTHER" id="PTHR42718:SF42">
    <property type="entry name" value="EXPORT PROTEIN"/>
    <property type="match status" value="1"/>
</dbReference>
<evidence type="ECO:0000256" key="3">
    <source>
        <dbReference type="ARBA" id="ARBA00022989"/>
    </source>
</evidence>
<evidence type="ECO:0000256" key="5">
    <source>
        <dbReference type="SAM" id="Phobius"/>
    </source>
</evidence>
<evidence type="ECO:0000256" key="4">
    <source>
        <dbReference type="ARBA" id="ARBA00023136"/>
    </source>
</evidence>
<feature type="transmembrane region" description="Helical" evidence="5">
    <location>
        <begin position="182"/>
        <end position="200"/>
    </location>
</feature>
<feature type="transmembrane region" description="Helical" evidence="5">
    <location>
        <begin position="280"/>
        <end position="301"/>
    </location>
</feature>
<evidence type="ECO:0000313" key="8">
    <source>
        <dbReference type="Proteomes" id="UP000597613"/>
    </source>
</evidence>
<dbReference type="SUPFAM" id="SSF103473">
    <property type="entry name" value="MFS general substrate transporter"/>
    <property type="match status" value="1"/>
</dbReference>
<feature type="transmembrane region" description="Helical" evidence="5">
    <location>
        <begin position="121"/>
        <end position="143"/>
    </location>
</feature>
<dbReference type="InterPro" id="IPR020846">
    <property type="entry name" value="MFS_dom"/>
</dbReference>
<organism evidence="7 8">
    <name type="scientific">Sphingomonas albertensis</name>
    <dbReference type="NCBI Taxonomy" id="2762591"/>
    <lineage>
        <taxon>Bacteria</taxon>
        <taxon>Pseudomonadati</taxon>
        <taxon>Pseudomonadota</taxon>
        <taxon>Alphaproteobacteria</taxon>
        <taxon>Sphingomonadales</taxon>
        <taxon>Sphingomonadaceae</taxon>
        <taxon>Sphingomonas</taxon>
    </lineage>
</organism>
<feature type="transmembrane region" description="Helical" evidence="5">
    <location>
        <begin position="342"/>
        <end position="365"/>
    </location>
</feature>
<feature type="transmembrane region" description="Helical" evidence="5">
    <location>
        <begin position="386"/>
        <end position="403"/>
    </location>
</feature>
<keyword evidence="3 5" id="KW-1133">Transmembrane helix</keyword>
<dbReference type="InterPro" id="IPR011701">
    <property type="entry name" value="MFS"/>
</dbReference>
<comment type="subcellular location">
    <subcellularLocation>
        <location evidence="1">Membrane</location>
        <topology evidence="1">Multi-pass membrane protein</topology>
    </subcellularLocation>
</comment>
<feature type="transmembrane region" description="Helical" evidence="5">
    <location>
        <begin position="248"/>
        <end position="274"/>
    </location>
</feature>
<reference evidence="7 8" key="1">
    <citation type="submission" date="2020-08" db="EMBL/GenBank/DDBJ databases">
        <title>Putative novel bacterial strains isolated from necrotic wheat leaf tissues caused by Xanthomonas translucens.</title>
        <authorList>
            <person name="Tambong J.T."/>
        </authorList>
    </citation>
    <scope>NUCLEOTIDE SEQUENCE [LARGE SCALE GENOMIC DNA]</scope>
    <source>
        <strain evidence="8">DOAB 1063</strain>
    </source>
</reference>
<evidence type="ECO:0000256" key="1">
    <source>
        <dbReference type="ARBA" id="ARBA00004141"/>
    </source>
</evidence>
<feature type="transmembrane region" description="Helical" evidence="5">
    <location>
        <begin position="87"/>
        <end position="109"/>
    </location>
</feature>
<dbReference type="EMBL" id="JACONT010000017">
    <property type="protein sequence ID" value="MBC3941882.1"/>
    <property type="molecule type" value="Genomic_DNA"/>
</dbReference>